<reference evidence="2 3" key="1">
    <citation type="submission" date="2023-07" db="EMBL/GenBank/DDBJ databases">
        <title>Genomic Encyclopedia of Type Strains, Phase IV (KMG-IV): sequencing the most valuable type-strain genomes for metagenomic binning, comparative biology and taxonomic classification.</title>
        <authorList>
            <person name="Goeker M."/>
        </authorList>
    </citation>
    <scope>NUCLEOTIDE SEQUENCE [LARGE SCALE GENOMIC DNA]</scope>
    <source>
        <strain evidence="2 3">B6-8</strain>
    </source>
</reference>
<evidence type="ECO:0000256" key="1">
    <source>
        <dbReference type="SAM" id="MobiDB-lite"/>
    </source>
</evidence>
<feature type="compositionally biased region" description="Basic and acidic residues" evidence="1">
    <location>
        <begin position="174"/>
        <end position="183"/>
    </location>
</feature>
<name>A0ABU0H7W1_9HYPH</name>
<dbReference type="RefSeq" id="WP_266349284.1">
    <property type="nucleotide sequence ID" value="NZ_JAPKNG010000003.1"/>
</dbReference>
<keyword evidence="2" id="KW-0689">Ribosomal protein</keyword>
<keyword evidence="3" id="KW-1185">Reference proteome</keyword>
<protein>
    <submittedName>
        <fullName evidence="2">Ribosomal protein L37E</fullName>
    </submittedName>
</protein>
<evidence type="ECO:0000313" key="3">
    <source>
        <dbReference type="Proteomes" id="UP001241603"/>
    </source>
</evidence>
<feature type="region of interest" description="Disordered" evidence="1">
    <location>
        <begin position="144"/>
        <end position="183"/>
    </location>
</feature>
<proteinExistence type="predicted"/>
<accession>A0ABU0H7W1</accession>
<gene>
    <name evidence="2" type="ORF">QO014_002791</name>
</gene>
<comment type="caution">
    <text evidence="2">The sequence shown here is derived from an EMBL/GenBank/DDBJ whole genome shotgun (WGS) entry which is preliminary data.</text>
</comment>
<keyword evidence="2" id="KW-0687">Ribonucleoprotein</keyword>
<sequence length="183" mass="21007">MGSERRSLTPWAIRDRLERLVSAKKEVRLHWETAFVLLEALRAYIANPKRDKIAAIICMRQHVARAPCEPLCRRCLETAYELKQLFRGEINPFGDEEEPRPRRRGNDNVWAICKACRSPQLLPKHVVEKIKCPRCGSEDYNLTVNDPTEPKRNVATTQEVAPPPRLEAPAVDLEEARKNGTFP</sequence>
<dbReference type="EMBL" id="JAUSVO010000003">
    <property type="protein sequence ID" value="MDQ0438399.1"/>
    <property type="molecule type" value="Genomic_DNA"/>
</dbReference>
<dbReference type="Proteomes" id="UP001241603">
    <property type="component" value="Unassembled WGS sequence"/>
</dbReference>
<organism evidence="2 3">
    <name type="scientific">Kaistia dalseonensis</name>
    <dbReference type="NCBI Taxonomy" id="410840"/>
    <lineage>
        <taxon>Bacteria</taxon>
        <taxon>Pseudomonadati</taxon>
        <taxon>Pseudomonadota</taxon>
        <taxon>Alphaproteobacteria</taxon>
        <taxon>Hyphomicrobiales</taxon>
        <taxon>Kaistiaceae</taxon>
        <taxon>Kaistia</taxon>
    </lineage>
</organism>
<dbReference type="GO" id="GO:0005840">
    <property type="term" value="C:ribosome"/>
    <property type="evidence" value="ECO:0007669"/>
    <property type="project" value="UniProtKB-KW"/>
</dbReference>
<evidence type="ECO:0000313" key="2">
    <source>
        <dbReference type="EMBL" id="MDQ0438399.1"/>
    </source>
</evidence>